<keyword evidence="4" id="KW-1185">Reference proteome</keyword>
<dbReference type="STRING" id="291169.A9E74_00993"/>
<gene>
    <name evidence="3" type="ORF">A9E74_00993</name>
</gene>
<evidence type="ECO:0000313" key="3">
    <source>
        <dbReference type="EMBL" id="ODN67266.1"/>
    </source>
</evidence>
<dbReference type="InterPro" id="IPR008503">
    <property type="entry name" value="Asp_endopeptidase"/>
</dbReference>
<comment type="caution">
    <text evidence="3">The sequence shown here is derived from an EMBL/GenBank/DDBJ whole genome shotgun (WGS) entry which is preliminary data.</text>
</comment>
<reference evidence="3 4" key="1">
    <citation type="submission" date="2016-07" db="EMBL/GenBank/DDBJ databases">
        <title>Draft Genome Sequence of Methylophaga muralis Bur 1.</title>
        <authorList>
            <person name="Vasilenko O.V."/>
            <person name="Doronina N.V."/>
            <person name="Shmareva M.N."/>
            <person name="Tarlachkov S.V."/>
            <person name="Mustakhimov I."/>
            <person name="Trotsenko Y.A."/>
        </authorList>
    </citation>
    <scope>NUCLEOTIDE SEQUENCE [LARGE SCALE GENOMIC DNA]</scope>
    <source>
        <strain evidence="3 4">Bur 1</strain>
    </source>
</reference>
<dbReference type="InterPro" id="IPR021109">
    <property type="entry name" value="Peptidase_aspartic_dom_sf"/>
</dbReference>
<dbReference type="RefSeq" id="WP_069295516.1">
    <property type="nucleotide sequence ID" value="NZ_MCRI01000007.1"/>
</dbReference>
<evidence type="ECO:0000313" key="4">
    <source>
        <dbReference type="Proteomes" id="UP000094379"/>
    </source>
</evidence>
<proteinExistence type="predicted"/>
<evidence type="ECO:0000256" key="1">
    <source>
        <dbReference type="SAM" id="SignalP"/>
    </source>
</evidence>
<dbReference type="AlphaFoldDB" id="A0A1E3GUM1"/>
<accession>A0A1E3GUM1</accession>
<dbReference type="PANTHER" id="PTHR38037:SF2">
    <property type="entry name" value="ATP-DEPENDENT ZINC PROTEASE DOMAIN-CONTAINING PROTEIN-RELATED"/>
    <property type="match status" value="1"/>
</dbReference>
<sequence length="180" mass="20320">MRKLTLSLLLAFSLTAHAEQNKLDLEEQSVLGHQEIVTLFPGEIKTNARIDTGAATNSMYAIDTKVFEENGEKQIRFKFVDHEDNEHEITRPLIDTVTVTQASGEQTRYVVEMGLCVGDYYEETRFTLADRSNMTFPILVGRNFLENSLLVSSAEKMIASPECEVKLAKKDPEELPVVQH</sequence>
<name>A0A1E3GUM1_9GAMM</name>
<evidence type="ECO:0000259" key="2">
    <source>
        <dbReference type="Pfam" id="PF05618"/>
    </source>
</evidence>
<dbReference type="EMBL" id="MCRI01000007">
    <property type="protein sequence ID" value="ODN67266.1"/>
    <property type="molecule type" value="Genomic_DNA"/>
</dbReference>
<dbReference type="PATRIC" id="fig|291169.3.peg.1000"/>
<dbReference type="Gene3D" id="2.40.70.10">
    <property type="entry name" value="Acid Proteases"/>
    <property type="match status" value="1"/>
</dbReference>
<organism evidence="3 4">
    <name type="scientific">Methylophaga muralis</name>
    <dbReference type="NCBI Taxonomy" id="291169"/>
    <lineage>
        <taxon>Bacteria</taxon>
        <taxon>Pseudomonadati</taxon>
        <taxon>Pseudomonadota</taxon>
        <taxon>Gammaproteobacteria</taxon>
        <taxon>Thiotrichales</taxon>
        <taxon>Piscirickettsiaceae</taxon>
        <taxon>Methylophaga</taxon>
    </lineage>
</organism>
<feature type="signal peptide" evidence="1">
    <location>
        <begin position="1"/>
        <end position="18"/>
    </location>
</feature>
<feature type="domain" description="Retropepsin-like aspartic endopeptidase" evidence="2">
    <location>
        <begin position="30"/>
        <end position="160"/>
    </location>
</feature>
<feature type="chain" id="PRO_5009128679" description="Retropepsin-like aspartic endopeptidase domain-containing protein" evidence="1">
    <location>
        <begin position="19"/>
        <end position="180"/>
    </location>
</feature>
<dbReference type="Pfam" id="PF05618">
    <property type="entry name" value="Zn_protease"/>
    <property type="match status" value="1"/>
</dbReference>
<protein>
    <recommendedName>
        <fullName evidence="2">Retropepsin-like aspartic endopeptidase domain-containing protein</fullName>
    </recommendedName>
</protein>
<dbReference type="Proteomes" id="UP000094379">
    <property type="component" value="Unassembled WGS sequence"/>
</dbReference>
<keyword evidence="1" id="KW-0732">Signal</keyword>
<dbReference type="SUPFAM" id="SSF50630">
    <property type="entry name" value="Acid proteases"/>
    <property type="match status" value="1"/>
</dbReference>
<dbReference type="PANTHER" id="PTHR38037">
    <property type="entry name" value="ZN_PROTEASE DOMAIN-CONTAINING PROTEIN"/>
    <property type="match status" value="1"/>
</dbReference>